<name>A0A0A9FPU6_ARUDO</name>
<protein>
    <submittedName>
        <fullName evidence="2">Uncharacterized protein</fullName>
    </submittedName>
</protein>
<reference evidence="2" key="2">
    <citation type="journal article" date="2015" name="Data Brief">
        <title>Shoot transcriptome of the giant reed, Arundo donax.</title>
        <authorList>
            <person name="Barrero R.A."/>
            <person name="Guerrero F.D."/>
            <person name="Moolhuijzen P."/>
            <person name="Goolsby J.A."/>
            <person name="Tidwell J."/>
            <person name="Bellgard S.E."/>
            <person name="Bellgard M.I."/>
        </authorList>
    </citation>
    <scope>NUCLEOTIDE SEQUENCE</scope>
    <source>
        <tissue evidence="2">Shoot tissue taken approximately 20 cm above the soil surface</tissue>
    </source>
</reference>
<evidence type="ECO:0000256" key="1">
    <source>
        <dbReference type="SAM" id="MobiDB-lite"/>
    </source>
</evidence>
<proteinExistence type="predicted"/>
<feature type="compositionally biased region" description="Basic residues" evidence="1">
    <location>
        <begin position="32"/>
        <end position="41"/>
    </location>
</feature>
<sequence>MSPTSKFAIPTWASPRLAKRKVTDPQAEKRAAVKKPRKPVKAPKNVADATKNAGPTLSRALHPDPQSSALQGYPPED</sequence>
<dbReference type="AlphaFoldDB" id="A0A0A9FPU6"/>
<organism evidence="2">
    <name type="scientific">Arundo donax</name>
    <name type="common">Giant reed</name>
    <name type="synonym">Donax arundinaceus</name>
    <dbReference type="NCBI Taxonomy" id="35708"/>
    <lineage>
        <taxon>Eukaryota</taxon>
        <taxon>Viridiplantae</taxon>
        <taxon>Streptophyta</taxon>
        <taxon>Embryophyta</taxon>
        <taxon>Tracheophyta</taxon>
        <taxon>Spermatophyta</taxon>
        <taxon>Magnoliopsida</taxon>
        <taxon>Liliopsida</taxon>
        <taxon>Poales</taxon>
        <taxon>Poaceae</taxon>
        <taxon>PACMAD clade</taxon>
        <taxon>Arundinoideae</taxon>
        <taxon>Arundineae</taxon>
        <taxon>Arundo</taxon>
    </lineage>
</organism>
<accession>A0A0A9FPU6</accession>
<feature type="region of interest" description="Disordered" evidence="1">
    <location>
        <begin position="1"/>
        <end position="77"/>
    </location>
</feature>
<reference evidence="2" key="1">
    <citation type="submission" date="2014-09" db="EMBL/GenBank/DDBJ databases">
        <authorList>
            <person name="Magalhaes I.L.F."/>
            <person name="Oliveira U."/>
            <person name="Santos F.R."/>
            <person name="Vidigal T.H.D.A."/>
            <person name="Brescovit A.D."/>
            <person name="Santos A.J."/>
        </authorList>
    </citation>
    <scope>NUCLEOTIDE SEQUENCE</scope>
    <source>
        <tissue evidence="2">Shoot tissue taken approximately 20 cm above the soil surface</tissue>
    </source>
</reference>
<evidence type="ECO:0000313" key="2">
    <source>
        <dbReference type="EMBL" id="JAE13284.1"/>
    </source>
</evidence>
<feature type="compositionally biased region" description="Basic and acidic residues" evidence="1">
    <location>
        <begin position="21"/>
        <end position="31"/>
    </location>
</feature>
<dbReference type="EMBL" id="GBRH01184612">
    <property type="protein sequence ID" value="JAE13284.1"/>
    <property type="molecule type" value="Transcribed_RNA"/>
</dbReference>